<gene>
    <name evidence="1" type="ORF">M099_0786</name>
</gene>
<evidence type="ECO:0000313" key="2">
    <source>
        <dbReference type="Proteomes" id="UP000027661"/>
    </source>
</evidence>
<dbReference type="Pfam" id="PF13149">
    <property type="entry name" value="Mfa_like_1"/>
    <property type="match status" value="1"/>
</dbReference>
<accession>A0A069SLC2</accession>
<dbReference type="PROSITE" id="PS51257">
    <property type="entry name" value="PROKAR_LIPOPROTEIN"/>
    <property type="match status" value="1"/>
</dbReference>
<dbReference type="AlphaFoldDB" id="A0A069SLC2"/>
<comment type="caution">
    <text evidence="1">The sequence shown here is derived from an EMBL/GenBank/DDBJ whole genome shotgun (WGS) entry which is preliminary data.</text>
</comment>
<dbReference type="InterPro" id="IPR042278">
    <property type="entry name" value="Mfa-like_1_N"/>
</dbReference>
<reference evidence="1 2" key="1">
    <citation type="submission" date="2014-04" db="EMBL/GenBank/DDBJ databases">
        <authorList>
            <person name="Sears C."/>
            <person name="Carroll K."/>
            <person name="Sack B.R."/>
            <person name="Qadri F."/>
            <person name="Myers L.L."/>
            <person name="Chung G.-T."/>
            <person name="Escheverria P."/>
            <person name="Fraser C.M."/>
            <person name="Sadzewicz L."/>
            <person name="Shefchek K.A."/>
            <person name="Tallon L."/>
            <person name="Das S.P."/>
            <person name="Daugherty S."/>
            <person name="Mongodin E.F."/>
        </authorList>
    </citation>
    <scope>NUCLEOTIDE SEQUENCE [LARGE SCALE GENOMIC DNA]</scope>
    <source>
        <strain evidence="1 2">3975 RP4</strain>
    </source>
</reference>
<dbReference type="InterPro" id="IPR025049">
    <property type="entry name" value="Mfa-like_1"/>
</dbReference>
<dbReference type="EMBL" id="JNHM01000012">
    <property type="protein sequence ID" value="KDS55491.1"/>
    <property type="molecule type" value="Genomic_DNA"/>
</dbReference>
<dbReference type="Gene3D" id="2.60.40.2620">
    <property type="entry name" value="Fimbrillin-like"/>
    <property type="match status" value="1"/>
</dbReference>
<protein>
    <recommendedName>
        <fullName evidence="3">Fimbrillin family protein</fullName>
    </recommendedName>
</protein>
<organism evidence="1 2">
    <name type="scientific">Phocaeicola vulgatus str. 3975 RP4</name>
    <dbReference type="NCBI Taxonomy" id="1339352"/>
    <lineage>
        <taxon>Bacteria</taxon>
        <taxon>Pseudomonadati</taxon>
        <taxon>Bacteroidota</taxon>
        <taxon>Bacteroidia</taxon>
        <taxon>Bacteroidales</taxon>
        <taxon>Bacteroidaceae</taxon>
        <taxon>Phocaeicola</taxon>
    </lineage>
</organism>
<evidence type="ECO:0000313" key="1">
    <source>
        <dbReference type="EMBL" id="KDS55491.1"/>
    </source>
</evidence>
<sequence>MEVKSLLMVMATLTIAGCSQNEMTEMNPDTNRTIGLDVYTEVQTRGTETTTSTLKANAGFGIFAYQTSSAGWNSEKGNTTPNFMYNEHATWTSDSWGYTNLRFWPIDDKKITFFAYAPYESKPEVGTDQKITLSGQNAKGAPTITFEVKTSNNWKDMIDLVTDCHAAIQDQTSESNKGTVQFKFSHVLTQIANIKVKPDVNLGTDTKIFVTGLKLDPGSTTLYNKAVYKFDNDTWEAISPDASYFSTEQDLSDFLNKTTTDQWGYNKSSINVSDDQNATALFSDTEALYFIPVNNKNGTANAGDLKLKINYDIVTKVTDTSNLTSTITNKEVSLPKNTFKKGTKHTYVLTIKMNAIKITVEDNMEGWTDDSDSDINVEK</sequence>
<proteinExistence type="predicted"/>
<dbReference type="PATRIC" id="fig|1339352.3.peg.759"/>
<dbReference type="Proteomes" id="UP000027661">
    <property type="component" value="Unassembled WGS sequence"/>
</dbReference>
<dbReference type="RefSeq" id="WP_032952476.1">
    <property type="nucleotide sequence ID" value="NZ_JNHM01000012.1"/>
</dbReference>
<evidence type="ECO:0008006" key="3">
    <source>
        <dbReference type="Google" id="ProtNLM"/>
    </source>
</evidence>
<dbReference type="CDD" id="cd13120">
    <property type="entry name" value="BF2867_like_N"/>
    <property type="match status" value="1"/>
</dbReference>
<name>A0A069SLC2_PHOVU</name>